<dbReference type="InterPro" id="IPR000719">
    <property type="entry name" value="Prot_kinase_dom"/>
</dbReference>
<feature type="domain" description="Protein kinase" evidence="2">
    <location>
        <begin position="1"/>
        <end position="301"/>
    </location>
</feature>
<feature type="coiled-coil region" evidence="1">
    <location>
        <begin position="847"/>
        <end position="874"/>
    </location>
</feature>
<dbReference type="GO" id="GO:0004672">
    <property type="term" value="F:protein kinase activity"/>
    <property type="evidence" value="ECO:0007669"/>
    <property type="project" value="InterPro"/>
</dbReference>
<dbReference type="Proteomes" id="UP000688137">
    <property type="component" value="Unassembled WGS sequence"/>
</dbReference>
<organism evidence="3 4">
    <name type="scientific">Paramecium primaurelia</name>
    <dbReference type="NCBI Taxonomy" id="5886"/>
    <lineage>
        <taxon>Eukaryota</taxon>
        <taxon>Sar</taxon>
        <taxon>Alveolata</taxon>
        <taxon>Ciliophora</taxon>
        <taxon>Intramacronucleata</taxon>
        <taxon>Oligohymenophorea</taxon>
        <taxon>Peniculida</taxon>
        <taxon>Parameciidae</taxon>
        <taxon>Paramecium</taxon>
    </lineage>
</organism>
<protein>
    <recommendedName>
        <fullName evidence="2">Protein kinase domain-containing protein</fullName>
    </recommendedName>
</protein>
<dbReference type="PROSITE" id="PS50011">
    <property type="entry name" value="PROTEIN_KINASE_DOM"/>
    <property type="match status" value="1"/>
</dbReference>
<keyword evidence="1" id="KW-0175">Coiled coil</keyword>
<accession>A0A8S1JUA3</accession>
<dbReference type="InterPro" id="IPR006553">
    <property type="entry name" value="Leu-rich_rpt_Cys-con_subtyp"/>
</dbReference>
<evidence type="ECO:0000256" key="1">
    <source>
        <dbReference type="SAM" id="Coils"/>
    </source>
</evidence>
<dbReference type="EMBL" id="CAJJDM010000007">
    <property type="protein sequence ID" value="CAD8046354.1"/>
    <property type="molecule type" value="Genomic_DNA"/>
</dbReference>
<dbReference type="PROSITE" id="PS51450">
    <property type="entry name" value="LRR"/>
    <property type="match status" value="1"/>
</dbReference>
<name>A0A8S1JUA3_PARPR</name>
<dbReference type="OMA" id="ANCCETI"/>
<dbReference type="GO" id="GO:0005524">
    <property type="term" value="F:ATP binding"/>
    <property type="evidence" value="ECO:0007669"/>
    <property type="project" value="InterPro"/>
</dbReference>
<dbReference type="InterPro" id="IPR001611">
    <property type="entry name" value="Leu-rich_rpt"/>
</dbReference>
<evidence type="ECO:0000313" key="4">
    <source>
        <dbReference type="Proteomes" id="UP000688137"/>
    </source>
</evidence>
<dbReference type="SMART" id="SM00367">
    <property type="entry name" value="LRR_CC"/>
    <property type="match status" value="4"/>
</dbReference>
<evidence type="ECO:0000313" key="3">
    <source>
        <dbReference type="EMBL" id="CAD8046354.1"/>
    </source>
</evidence>
<comment type="caution">
    <text evidence="3">The sequence shown here is derived from an EMBL/GenBank/DDBJ whole genome shotgun (WGS) entry which is preliminary data.</text>
</comment>
<evidence type="ECO:0000259" key="2">
    <source>
        <dbReference type="PROSITE" id="PS50011"/>
    </source>
</evidence>
<proteinExistence type="predicted"/>
<sequence>MFQSSHELLNQYIKQSLQGQDIKNIESIFYFLEKIDNLIIQESIKNIRNQEEFISLKVLFDHKIILITFLFIKNNNTEEIFELIPYLNTLNLQYSQTIVSILDGSLGIIIEEGSFISLNQMINDNKMNYEKIKQLAYDLVEQLAILHQQNICLFNFSYNNVYLNLESNKFLIKFCLDLLRVQSDQFIFNYQQNVYMDHNFPIPELIQLDHQAKQYKILNPFLIDTWNLGVLILNTFMKINQETSTDLKYLLDKYFLNVCGIDYILMGGIYYKNQNDLYFLLQETNRCSIFQFIQLINSPKLLKLCETNQDGSNEFTNLANCCETIKKQYLKSKLLKIKSINNHMINLQFIEDLNQNQLPIHNQIQLTLGQLIINSQIIRIIPHFQIFHNTNKLILDSNLTNEKLIQIIMTFQDLQIYSIDTESLLLFLQYQNINFKKTLKLQKQFQFEIHNFIFYDNLNNQNFLDELLNLFNNFNLNRLEIKQDQIIFNQNEQFAQDIFNKINLNQIRVLILSNTYITDLTLPIISTFSSLSNLNLSKCQCLTTQGLCGFFKYSQFCNLVTLDISKTKSNETVFDAVWKNKSFIALTSFNISECSFINLTLITQTIAQINAKQEKVQELYMSGCDLNNSVLTALQQITFLNCLDISNNPKLNQFYSLKRDNKYNYLNLEQCEMKSQDIIFVLNLECLIKSKLLISTNQNTSIYNIQIKQRSISLTNLQVKNIQIDSDVSEIKFINLIIGQKRVFLSQEFNKLTILQLQNCQIDDKDVNILSSNINLNQLQQLNLSQNNLSDSSLITILSTFKQLINLGFDNSKITKLSIQYIIASNLKILSIRFCLMLQANDILSLLTNLGNQLEQLDISYNQINNALKKYLENEKFNLIIIFDQSNSEHDKKEQSIQSFKN</sequence>
<gene>
    <name evidence="3" type="ORF">PPRIM_AZ9-3.1.T0100310</name>
</gene>
<keyword evidence="4" id="KW-1185">Reference proteome</keyword>
<reference evidence="3" key="1">
    <citation type="submission" date="2021-01" db="EMBL/GenBank/DDBJ databases">
        <authorList>
            <consortium name="Genoscope - CEA"/>
            <person name="William W."/>
        </authorList>
    </citation>
    <scope>NUCLEOTIDE SEQUENCE</scope>
</reference>
<dbReference type="AlphaFoldDB" id="A0A8S1JUA3"/>